<evidence type="ECO:0000313" key="2">
    <source>
        <dbReference type="EMBL" id="ALL13043.1"/>
    </source>
</evidence>
<feature type="compositionally biased region" description="Basic and acidic residues" evidence="1">
    <location>
        <begin position="35"/>
        <end position="46"/>
    </location>
</feature>
<dbReference type="RefSeq" id="WP_084745799.1">
    <property type="nucleotide sequence ID" value="NZ_CP013002.1"/>
</dbReference>
<reference evidence="2 3" key="1">
    <citation type="submission" date="2015-10" db="EMBL/GenBank/DDBJ databases">
        <title>Conservation of the essential genome among Caulobacter and Brevundimonas species.</title>
        <authorList>
            <person name="Scott D."/>
            <person name="Ely B."/>
        </authorList>
    </citation>
    <scope>NUCLEOTIDE SEQUENCE [LARGE SCALE GENOMIC DNA]</scope>
    <source>
        <strain evidence="2 3">CB4</strain>
    </source>
</reference>
<feature type="compositionally biased region" description="Basic and acidic residues" evidence="1">
    <location>
        <begin position="18"/>
        <end position="27"/>
    </location>
</feature>
<proteinExistence type="predicted"/>
<protein>
    <submittedName>
        <fullName evidence="2">Stress-induced protein</fullName>
    </submittedName>
</protein>
<name>A0A0P0NYZ9_9CAUL</name>
<dbReference type="eggNOG" id="COG3729">
    <property type="taxonomic scope" value="Bacteria"/>
</dbReference>
<evidence type="ECO:0000256" key="1">
    <source>
        <dbReference type="SAM" id="MobiDB-lite"/>
    </source>
</evidence>
<organism evidence="2 3">
    <name type="scientific">Caulobacter henricii</name>
    <dbReference type="NCBI Taxonomy" id="69395"/>
    <lineage>
        <taxon>Bacteria</taxon>
        <taxon>Pseudomonadati</taxon>
        <taxon>Pseudomonadota</taxon>
        <taxon>Alphaproteobacteria</taxon>
        <taxon>Caulobacterales</taxon>
        <taxon>Caulobacteraceae</taxon>
        <taxon>Caulobacter</taxon>
    </lineage>
</organism>
<dbReference type="AlphaFoldDB" id="A0A0P0NYZ9"/>
<keyword evidence="3" id="KW-1185">Reference proteome</keyword>
<dbReference type="EMBL" id="CP013002">
    <property type="protein sequence ID" value="ALL13043.1"/>
    <property type="molecule type" value="Genomic_DNA"/>
</dbReference>
<sequence length="65" mass="7080">MDLTSEPPRGRRGFAAMDPEKRREIARKGGASVPSEKRSFAKDRDLAANAGRKGGSSSRHLRPSD</sequence>
<dbReference type="Pfam" id="PF10685">
    <property type="entry name" value="KGG"/>
    <property type="match status" value="2"/>
</dbReference>
<feature type="region of interest" description="Disordered" evidence="1">
    <location>
        <begin position="1"/>
        <end position="65"/>
    </location>
</feature>
<dbReference type="InterPro" id="IPR019626">
    <property type="entry name" value="Stress-induced_KGG_rpt"/>
</dbReference>
<evidence type="ECO:0000313" key="3">
    <source>
        <dbReference type="Proteomes" id="UP000056905"/>
    </source>
</evidence>
<dbReference type="KEGG" id="chq:AQ619_06570"/>
<dbReference type="Proteomes" id="UP000056905">
    <property type="component" value="Chromosome"/>
</dbReference>
<dbReference type="OrthoDB" id="4563254at2"/>
<dbReference type="STRING" id="69395.AQ619_06570"/>
<gene>
    <name evidence="2" type="ORF">AQ619_06570</name>
</gene>
<accession>A0A0P0NYZ9</accession>